<dbReference type="InterPro" id="IPR011991">
    <property type="entry name" value="ArsR-like_HTH"/>
</dbReference>
<dbReference type="GO" id="GO:0003677">
    <property type="term" value="F:DNA binding"/>
    <property type="evidence" value="ECO:0007669"/>
    <property type="project" value="UniProtKB-KW"/>
</dbReference>
<evidence type="ECO:0000313" key="5">
    <source>
        <dbReference type="EMBL" id="PJK27465.1"/>
    </source>
</evidence>
<keyword evidence="6" id="KW-1185">Reference proteome</keyword>
<name>A0A2M9FVH0_9PROT</name>
<accession>A0A2M9FVH0</accession>
<dbReference type="PANTHER" id="PTHR33154">
    <property type="entry name" value="TRANSCRIPTIONAL REGULATOR, ARSR FAMILY"/>
    <property type="match status" value="1"/>
</dbReference>
<keyword evidence="2" id="KW-0238">DNA-binding</keyword>
<dbReference type="InterPro" id="IPR036388">
    <property type="entry name" value="WH-like_DNA-bd_sf"/>
</dbReference>
<dbReference type="PRINTS" id="PR00778">
    <property type="entry name" value="HTHARSR"/>
</dbReference>
<dbReference type="GO" id="GO:0003700">
    <property type="term" value="F:DNA-binding transcription factor activity"/>
    <property type="evidence" value="ECO:0007669"/>
    <property type="project" value="InterPro"/>
</dbReference>
<keyword evidence="3" id="KW-0804">Transcription</keyword>
<evidence type="ECO:0000313" key="6">
    <source>
        <dbReference type="Proteomes" id="UP000229498"/>
    </source>
</evidence>
<evidence type="ECO:0000256" key="2">
    <source>
        <dbReference type="ARBA" id="ARBA00023125"/>
    </source>
</evidence>
<reference evidence="5 6" key="1">
    <citation type="submission" date="2017-11" db="EMBL/GenBank/DDBJ databases">
        <title>Draft genome sequence of Rhizobiales bacterium SY3-13.</title>
        <authorList>
            <person name="Sun C."/>
        </authorList>
    </citation>
    <scope>NUCLEOTIDE SEQUENCE [LARGE SCALE GENOMIC DNA]</scope>
    <source>
        <strain evidence="5 6">SY3-13</strain>
    </source>
</reference>
<comment type="caution">
    <text evidence="5">The sequence shown here is derived from an EMBL/GenBank/DDBJ whole genome shotgun (WGS) entry which is preliminary data.</text>
</comment>
<sequence>MNQFDTIDDLEAKASEASATLRLLANEKRLLVLCRLIKEGEMTVSALAAAAGLGQSALSQHLARLRADGIVAVRREAQQVHYRIADEKVRRLLDALYAIYCASPENGD</sequence>
<gene>
    <name evidence="5" type="ORF">CVT23_21310</name>
</gene>
<dbReference type="CDD" id="cd00090">
    <property type="entry name" value="HTH_ARSR"/>
    <property type="match status" value="1"/>
</dbReference>
<dbReference type="SUPFAM" id="SSF46785">
    <property type="entry name" value="Winged helix' DNA-binding domain"/>
    <property type="match status" value="1"/>
</dbReference>
<dbReference type="PROSITE" id="PS50987">
    <property type="entry name" value="HTH_ARSR_2"/>
    <property type="match status" value="1"/>
</dbReference>
<dbReference type="SMART" id="SM00418">
    <property type="entry name" value="HTH_ARSR"/>
    <property type="match status" value="1"/>
</dbReference>
<dbReference type="AlphaFoldDB" id="A0A2M9FVH0"/>
<dbReference type="OrthoDB" id="194599at2"/>
<feature type="domain" description="HTH arsR-type" evidence="4">
    <location>
        <begin position="10"/>
        <end position="104"/>
    </location>
</feature>
<evidence type="ECO:0000256" key="1">
    <source>
        <dbReference type="ARBA" id="ARBA00023015"/>
    </source>
</evidence>
<dbReference type="InterPro" id="IPR036390">
    <property type="entry name" value="WH_DNA-bd_sf"/>
</dbReference>
<organism evidence="5 6">
    <name type="scientific">Minwuia thermotolerans</name>
    <dbReference type="NCBI Taxonomy" id="2056226"/>
    <lineage>
        <taxon>Bacteria</taxon>
        <taxon>Pseudomonadati</taxon>
        <taxon>Pseudomonadota</taxon>
        <taxon>Alphaproteobacteria</taxon>
        <taxon>Minwuiales</taxon>
        <taxon>Minwuiaceae</taxon>
        <taxon>Minwuia</taxon>
    </lineage>
</organism>
<dbReference type="RefSeq" id="WP_109795178.1">
    <property type="nucleotide sequence ID" value="NZ_PHIG01000063.1"/>
</dbReference>
<dbReference type="PANTHER" id="PTHR33154:SF28">
    <property type="entry name" value="HTH-TYPE TRANSCRIPTIONAL REGULATOR YGAV-RELATED"/>
    <property type="match status" value="1"/>
</dbReference>
<protein>
    <submittedName>
        <fullName evidence="5">Transcriptional regulator</fullName>
    </submittedName>
</protein>
<dbReference type="Gene3D" id="1.10.10.10">
    <property type="entry name" value="Winged helix-like DNA-binding domain superfamily/Winged helix DNA-binding domain"/>
    <property type="match status" value="1"/>
</dbReference>
<keyword evidence="1" id="KW-0805">Transcription regulation</keyword>
<dbReference type="NCBIfam" id="NF033788">
    <property type="entry name" value="HTH_metalloreg"/>
    <property type="match status" value="1"/>
</dbReference>
<dbReference type="Pfam" id="PF01022">
    <property type="entry name" value="HTH_5"/>
    <property type="match status" value="1"/>
</dbReference>
<dbReference type="InterPro" id="IPR051081">
    <property type="entry name" value="HTH_MetalResp_TranReg"/>
</dbReference>
<dbReference type="InterPro" id="IPR001845">
    <property type="entry name" value="HTH_ArsR_DNA-bd_dom"/>
</dbReference>
<proteinExistence type="predicted"/>
<evidence type="ECO:0000256" key="3">
    <source>
        <dbReference type="ARBA" id="ARBA00023163"/>
    </source>
</evidence>
<evidence type="ECO:0000259" key="4">
    <source>
        <dbReference type="PROSITE" id="PS50987"/>
    </source>
</evidence>
<dbReference type="EMBL" id="PHIG01000063">
    <property type="protein sequence ID" value="PJK27465.1"/>
    <property type="molecule type" value="Genomic_DNA"/>
</dbReference>
<dbReference type="Proteomes" id="UP000229498">
    <property type="component" value="Unassembled WGS sequence"/>
</dbReference>